<dbReference type="RefSeq" id="WP_066970452.1">
    <property type="nucleotide sequence ID" value="NZ_LWMT01000016.1"/>
</dbReference>
<evidence type="ECO:0000313" key="2">
    <source>
        <dbReference type="Proteomes" id="UP000077066"/>
    </source>
</evidence>
<dbReference type="EMBL" id="LWMT01000016">
    <property type="protein sequence ID" value="KZX17461.1"/>
    <property type="molecule type" value="Genomic_DNA"/>
</dbReference>
<dbReference type="PATRIC" id="fig|55758.3.peg.137"/>
<reference evidence="1 2" key="1">
    <citation type="submission" date="2016-04" db="EMBL/GenBank/DDBJ databases">
        <title>Genome sequence of Methanobrevibacter filiformis DSM 11501.</title>
        <authorList>
            <person name="Poehlein A."/>
            <person name="Seedorf H."/>
            <person name="Daniel R."/>
        </authorList>
    </citation>
    <scope>NUCLEOTIDE SEQUENCE [LARGE SCALE GENOMIC DNA]</scope>
    <source>
        <strain evidence="1 2">DSM 11501</strain>
    </source>
</reference>
<dbReference type="STRING" id="55758.MBFIL_01190"/>
<organism evidence="1 2">
    <name type="scientific">Methanobrevibacter filiformis</name>
    <dbReference type="NCBI Taxonomy" id="55758"/>
    <lineage>
        <taxon>Archaea</taxon>
        <taxon>Methanobacteriati</taxon>
        <taxon>Methanobacteriota</taxon>
        <taxon>Methanomada group</taxon>
        <taxon>Methanobacteria</taxon>
        <taxon>Methanobacteriales</taxon>
        <taxon>Methanobacteriaceae</taxon>
        <taxon>Methanobrevibacter</taxon>
    </lineage>
</organism>
<dbReference type="AlphaFoldDB" id="A0A166FA99"/>
<accession>A0A166FA99</accession>
<keyword evidence="2" id="KW-1185">Reference proteome</keyword>
<evidence type="ECO:0000313" key="1">
    <source>
        <dbReference type="EMBL" id="KZX17461.1"/>
    </source>
</evidence>
<proteinExistence type="predicted"/>
<gene>
    <name evidence="1" type="ORF">MBFIL_01190</name>
</gene>
<protein>
    <submittedName>
        <fullName evidence="1">Uncharacterized protein</fullName>
    </submittedName>
</protein>
<sequence>MLKRMKEKERKHAEGKICGCGYAPHGQIDYYEDGTYKVYHVNNEGELVEVKRSIESILHAIYSPSKKETINRLSDHIHLDVKPTIRKPVRANPNNRGKLLYESKDNPLMFNFKNKVRKILKR</sequence>
<comment type="caution">
    <text evidence="1">The sequence shown here is derived from an EMBL/GenBank/DDBJ whole genome shotgun (WGS) entry which is preliminary data.</text>
</comment>
<name>A0A166FA99_9EURY</name>
<dbReference type="Proteomes" id="UP000077066">
    <property type="component" value="Unassembled WGS sequence"/>
</dbReference>